<dbReference type="EMBL" id="AP028916">
    <property type="protein sequence ID" value="BES98040.1"/>
    <property type="molecule type" value="Genomic_DNA"/>
</dbReference>
<accession>A0ABN7B4D3</accession>
<sequence>MACLELLSELRHIAMVRISAWDASQCDQPSFERRQLFILQQLFTASDRTQYNASSQRLINSSHGDKNKLTIMLTSAV</sequence>
<keyword evidence="2" id="KW-1185">Reference proteome</keyword>
<name>A0ABN7B4D3_9HEMI</name>
<organism evidence="1 2">
    <name type="scientific">Nesidiocoris tenuis</name>
    <dbReference type="NCBI Taxonomy" id="355587"/>
    <lineage>
        <taxon>Eukaryota</taxon>
        <taxon>Metazoa</taxon>
        <taxon>Ecdysozoa</taxon>
        <taxon>Arthropoda</taxon>
        <taxon>Hexapoda</taxon>
        <taxon>Insecta</taxon>
        <taxon>Pterygota</taxon>
        <taxon>Neoptera</taxon>
        <taxon>Paraneoptera</taxon>
        <taxon>Hemiptera</taxon>
        <taxon>Heteroptera</taxon>
        <taxon>Panheteroptera</taxon>
        <taxon>Cimicomorpha</taxon>
        <taxon>Miridae</taxon>
        <taxon>Dicyphina</taxon>
        <taxon>Nesidiocoris</taxon>
    </lineage>
</organism>
<gene>
    <name evidence="1" type="ORF">NTJ_10855</name>
</gene>
<dbReference type="Proteomes" id="UP001307889">
    <property type="component" value="Chromosome 8"/>
</dbReference>
<evidence type="ECO:0000313" key="1">
    <source>
        <dbReference type="EMBL" id="BES98040.1"/>
    </source>
</evidence>
<evidence type="ECO:0000313" key="2">
    <source>
        <dbReference type="Proteomes" id="UP001307889"/>
    </source>
</evidence>
<protein>
    <submittedName>
        <fullName evidence="1">Uncharacterized protein</fullName>
    </submittedName>
</protein>
<reference evidence="1 2" key="1">
    <citation type="submission" date="2023-09" db="EMBL/GenBank/DDBJ databases">
        <title>Nesidiocoris tenuis whole genome shotgun sequence.</title>
        <authorList>
            <person name="Shibata T."/>
            <person name="Shimoda M."/>
            <person name="Kobayashi T."/>
            <person name="Uehara T."/>
        </authorList>
    </citation>
    <scope>NUCLEOTIDE SEQUENCE [LARGE SCALE GENOMIC DNA]</scope>
    <source>
        <strain evidence="1 2">Japan</strain>
    </source>
</reference>
<proteinExistence type="predicted"/>